<dbReference type="RefSeq" id="WP_060587447.1">
    <property type="nucleotide sequence ID" value="NZ_CP013067.1"/>
</dbReference>
<dbReference type="PATRIC" id="fig|652.5.peg.3798"/>
<proteinExistence type="predicted"/>
<sequence length="293" mass="30977">MTWHQGHLVWPASADAIHGAANGVTSQIPGAQSAAVNRLQGLAGRAQYRPHPLSEAAAALAGLRGELDRLLVTGRCLTVTPYQHGVGQHQGNQYSLAAPNAVATLAAKLQDGADPLLPTGQLHAIAWLVTGNSAEALAMALAPLCTVLPLPEWCATLRRLTANNDTMSQPTAAKVPRWKADEPLSWDPLRPARLALGAELAQLESLCRDSQTPITKLQGLAKRRADRLATLAEALARLGSLSGTLWHWQGQGDAASLAAQLGQSSPPDHSQSMTVGTLLLSPSPLTFWQELTQ</sequence>
<dbReference type="Proteomes" id="UP000058114">
    <property type="component" value="Chromosome"/>
</dbReference>
<dbReference type="KEGG" id="asr:WL1483_730"/>
<dbReference type="EMBL" id="CP013067">
    <property type="protein sequence ID" value="ALP40149.1"/>
    <property type="molecule type" value="Genomic_DNA"/>
</dbReference>
<reference evidence="2" key="1">
    <citation type="submission" date="2015-10" db="EMBL/GenBank/DDBJ databases">
        <title>Complete Genome Sequence of Aeromonas schubertii strain WL1483.</title>
        <authorList>
            <person name="Liu L."/>
        </authorList>
    </citation>
    <scope>NUCLEOTIDE SEQUENCE [LARGE SCALE GENOMIC DNA]</scope>
    <source>
        <strain evidence="2">WL1483</strain>
    </source>
</reference>
<gene>
    <name evidence="1" type="ORF">WL1483_730</name>
</gene>
<accession>A0A0S2SEK7</accession>
<evidence type="ECO:0000313" key="2">
    <source>
        <dbReference type="Proteomes" id="UP000058114"/>
    </source>
</evidence>
<reference evidence="1 2" key="2">
    <citation type="journal article" date="2016" name="Genome Announc.">
        <title>Complete Genome Sequence of the Highly Virulent Aeromonas schubertii Strain WL1483, Isolated from Diseased Snakehead Fish (Channa argus) in China.</title>
        <authorList>
            <person name="Liu L."/>
            <person name="Li N."/>
            <person name="Zhang D."/>
            <person name="Fu X."/>
            <person name="Shi C."/>
            <person name="Lin Q."/>
            <person name="Hao G."/>
        </authorList>
    </citation>
    <scope>NUCLEOTIDE SEQUENCE [LARGE SCALE GENOMIC DNA]</scope>
    <source>
        <strain evidence="1 2">WL1483</strain>
    </source>
</reference>
<dbReference type="AlphaFoldDB" id="A0A0S2SEK7"/>
<name>A0A0S2SEK7_9GAMM</name>
<organism evidence="1 2">
    <name type="scientific">Aeromonas schubertii</name>
    <dbReference type="NCBI Taxonomy" id="652"/>
    <lineage>
        <taxon>Bacteria</taxon>
        <taxon>Pseudomonadati</taxon>
        <taxon>Pseudomonadota</taxon>
        <taxon>Gammaproteobacteria</taxon>
        <taxon>Aeromonadales</taxon>
        <taxon>Aeromonadaceae</taxon>
        <taxon>Aeromonas</taxon>
    </lineage>
</organism>
<protein>
    <submittedName>
        <fullName evidence="1">Uncharacterized protein</fullName>
    </submittedName>
</protein>
<evidence type="ECO:0000313" key="1">
    <source>
        <dbReference type="EMBL" id="ALP40149.1"/>
    </source>
</evidence>